<proteinExistence type="predicted"/>
<sequence>MALAVALAVAVVIGRGQPATVGVVLAVVAVFLTSQFGLLLEWLEFTQEQCPELATLEHNVYNELLRAFYAVAQLRTHHSRASVPSVQDLFQLETHSWLLDYYQVHIWMVELHFATGTDAAEETRLLSHIQEFAALHSMPFFERVARRIGVA</sequence>
<name>A0A1G1T502_9BACT</name>
<accession>A0A1G1T502</accession>
<keyword evidence="2" id="KW-1185">Reference proteome</keyword>
<dbReference type="AlphaFoldDB" id="A0A1G1T502"/>
<protein>
    <submittedName>
        <fullName evidence="1">Uncharacterized protein</fullName>
    </submittedName>
</protein>
<dbReference type="Proteomes" id="UP000176294">
    <property type="component" value="Unassembled WGS sequence"/>
</dbReference>
<dbReference type="EMBL" id="MDZB01000101">
    <property type="protein sequence ID" value="OGX85954.1"/>
    <property type="molecule type" value="Genomic_DNA"/>
</dbReference>
<reference evidence="1 2" key="1">
    <citation type="submission" date="2016-08" db="EMBL/GenBank/DDBJ databases">
        <title>Hymenobacter coccineus sp. nov., Hymenobacter lapidarius sp. nov. and Hymenobacter glacialis sp. nov., isolated from Antarctic soil.</title>
        <authorList>
            <person name="Sedlacek I."/>
            <person name="Kralova S."/>
            <person name="Kyrova K."/>
            <person name="Maslanova I."/>
            <person name="Stankova E."/>
            <person name="Vrbovska V."/>
            <person name="Nemec M."/>
            <person name="Bartak M."/>
            <person name="Svec P."/>
            <person name="Busse H.-J."/>
            <person name="Pantucek R."/>
        </authorList>
    </citation>
    <scope>NUCLEOTIDE SEQUENCE [LARGE SCALE GENOMIC DNA]</scope>
    <source>
        <strain evidence="1 2">CCM 8643</strain>
    </source>
</reference>
<gene>
    <name evidence="1" type="ORF">BEN47_13975</name>
</gene>
<evidence type="ECO:0000313" key="2">
    <source>
        <dbReference type="Proteomes" id="UP000176294"/>
    </source>
</evidence>
<comment type="caution">
    <text evidence="1">The sequence shown here is derived from an EMBL/GenBank/DDBJ whole genome shotgun (WGS) entry which is preliminary data.</text>
</comment>
<organism evidence="1 2">
    <name type="scientific">Hymenobacter lapidarius</name>
    <dbReference type="NCBI Taxonomy" id="1908237"/>
    <lineage>
        <taxon>Bacteria</taxon>
        <taxon>Pseudomonadati</taxon>
        <taxon>Bacteroidota</taxon>
        <taxon>Cytophagia</taxon>
        <taxon>Cytophagales</taxon>
        <taxon>Hymenobacteraceae</taxon>
        <taxon>Hymenobacter</taxon>
    </lineage>
</organism>
<evidence type="ECO:0000313" key="1">
    <source>
        <dbReference type="EMBL" id="OGX85954.1"/>
    </source>
</evidence>